<comment type="caution">
    <text evidence="2">The sequence shown here is derived from an EMBL/GenBank/DDBJ whole genome shotgun (WGS) entry which is preliminary data.</text>
</comment>
<evidence type="ECO:0000313" key="2">
    <source>
        <dbReference type="EMBL" id="RDW20689.1"/>
    </source>
</evidence>
<dbReference type="InterPro" id="IPR036665">
    <property type="entry name" value="PTS_IIA_glucitol/sorbitol_sf"/>
</dbReference>
<keyword evidence="2" id="KW-0762">Sugar transport</keyword>
<dbReference type="GO" id="GO:0008982">
    <property type="term" value="F:protein-N(PI)-phosphohistidine-sugar phosphotransferase activity"/>
    <property type="evidence" value="ECO:0007669"/>
    <property type="project" value="InterPro"/>
</dbReference>
<sequence>MEMVKSPYLQINVTEIGEEASLMAEDGMIILFNDTVPFELKSIAVVHDNESITAELKAGDEMEIDGEAFKILHVGNKVSETMKELGHATFHFSGEDSSDMPGTVSLENKEIPQINKDSIISFIRN</sequence>
<keyword evidence="3" id="KW-1185">Reference proteome</keyword>
<keyword evidence="2" id="KW-0813">Transport</keyword>
<evidence type="ECO:0000256" key="1">
    <source>
        <dbReference type="PROSITE-ProRule" id="PRU00420"/>
    </source>
</evidence>
<dbReference type="PROSITE" id="PS51097">
    <property type="entry name" value="PTS_EIIA_TYPE_5"/>
    <property type="match status" value="1"/>
</dbReference>
<feature type="modified residue" description="Phosphohistidine; by HPr" evidence="1">
    <location>
        <position position="47"/>
    </location>
</feature>
<dbReference type="AlphaFoldDB" id="A0A3D8PZU4"/>
<gene>
    <name evidence="2" type="ORF">CWR45_05535</name>
</gene>
<dbReference type="Pfam" id="PF03829">
    <property type="entry name" value="PTSIIA_gutA"/>
    <property type="match status" value="1"/>
</dbReference>
<name>A0A3D8PZU4_9BACI</name>
<reference evidence="3" key="1">
    <citation type="submission" date="2017-11" db="EMBL/GenBank/DDBJ databases">
        <authorList>
            <person name="Zhu W."/>
        </authorList>
    </citation>
    <scope>NUCLEOTIDE SEQUENCE [LARGE SCALE GENOMIC DNA]</scope>
    <source>
        <strain evidence="3">CAU 1051</strain>
    </source>
</reference>
<dbReference type="Gene3D" id="2.40.33.40">
    <property type="entry name" value="Phosphotransferase system, glucitol/sorbitol-specific IIA component"/>
    <property type="match status" value="1"/>
</dbReference>
<dbReference type="InterPro" id="IPR004716">
    <property type="entry name" value="PTS_IIA_glucitol/sorbitol-sp"/>
</dbReference>
<proteinExistence type="predicted"/>
<evidence type="ECO:0000313" key="3">
    <source>
        <dbReference type="Proteomes" id="UP000256520"/>
    </source>
</evidence>
<dbReference type="OrthoDB" id="5113885at2"/>
<dbReference type="GO" id="GO:0005737">
    <property type="term" value="C:cytoplasm"/>
    <property type="evidence" value="ECO:0007669"/>
    <property type="project" value="InterPro"/>
</dbReference>
<dbReference type="GO" id="GO:0009401">
    <property type="term" value="P:phosphoenolpyruvate-dependent sugar phosphotransferase system"/>
    <property type="evidence" value="ECO:0007669"/>
    <property type="project" value="InterPro"/>
</dbReference>
<organism evidence="2 3">
    <name type="scientific">Oceanobacillus chungangensis</name>
    <dbReference type="NCBI Taxonomy" id="1229152"/>
    <lineage>
        <taxon>Bacteria</taxon>
        <taxon>Bacillati</taxon>
        <taxon>Bacillota</taxon>
        <taxon>Bacilli</taxon>
        <taxon>Bacillales</taxon>
        <taxon>Bacillaceae</taxon>
        <taxon>Oceanobacillus</taxon>
    </lineage>
</organism>
<dbReference type="SUPFAM" id="SSF141530">
    <property type="entry name" value="PTSIIA/GutA-like"/>
    <property type="match status" value="1"/>
</dbReference>
<dbReference type="RefSeq" id="WP_115748803.1">
    <property type="nucleotide sequence ID" value="NZ_PIOD01000005.1"/>
</dbReference>
<dbReference type="GO" id="GO:0016301">
    <property type="term" value="F:kinase activity"/>
    <property type="evidence" value="ECO:0007669"/>
    <property type="project" value="TreeGrafter"/>
</dbReference>
<dbReference type="Proteomes" id="UP000256520">
    <property type="component" value="Unassembled WGS sequence"/>
</dbReference>
<dbReference type="EMBL" id="PIOD01000005">
    <property type="protein sequence ID" value="RDW20689.1"/>
    <property type="molecule type" value="Genomic_DNA"/>
</dbReference>
<accession>A0A3D8PZU4</accession>
<protein>
    <submittedName>
        <fullName evidence="2">PTS glucose transporter subunit IIABC</fullName>
    </submittedName>
</protein>
<dbReference type="PANTHER" id="PTHR40398:SF1">
    <property type="entry name" value="PTS SYSTEM GLUCITOL_SORBITOL-SPECIFIC EIIA COMPONENT"/>
    <property type="match status" value="1"/>
</dbReference>
<dbReference type="PANTHER" id="PTHR40398">
    <property type="entry name" value="PTS SYSTEM GLUCITOL/SORBITOL-SPECIFIC EIIA COMPONENT"/>
    <property type="match status" value="1"/>
</dbReference>